<dbReference type="GO" id="GO:0005829">
    <property type="term" value="C:cytosol"/>
    <property type="evidence" value="ECO:0007669"/>
    <property type="project" value="TreeGrafter"/>
</dbReference>
<dbReference type="InterPro" id="IPR029062">
    <property type="entry name" value="Class_I_gatase-like"/>
</dbReference>
<dbReference type="GeneID" id="68615273"/>
<sequence>MLLVLENEVNPKFRYFVREIQSYLPEHRVYDYANEGGRPSIFGVDGVVVAGSTAGVYERDEYPWMDEQIEFVRELVEREIPTLGVCFGHQIVNRALGGSVEHRGLTNELVRADLADDPLFEGVSPVLPAVHGDHVVETGGGMETIASTEHNDHFATRHRDVPLWTTQFHPEFTGALRWRVAADFGWRETANSFSDVNGERVFENFARLVGIEDEKM</sequence>
<accession>A0AAV3UC44</accession>
<proteinExistence type="predicted"/>
<reference evidence="2 3" key="1">
    <citation type="journal article" date="2019" name="Int. J. Syst. Evol. Microbiol.">
        <title>The Global Catalogue of Microorganisms (GCM) 10K type strain sequencing project: providing services to taxonomists for standard genome sequencing and annotation.</title>
        <authorList>
            <consortium name="The Broad Institute Genomics Platform"/>
            <consortium name="The Broad Institute Genome Sequencing Center for Infectious Disease"/>
            <person name="Wu L."/>
            <person name="Ma J."/>
        </authorList>
    </citation>
    <scope>NUCLEOTIDE SEQUENCE [LARGE SCALE GENOMIC DNA]</scope>
    <source>
        <strain evidence="2 3">JCM 17504</strain>
    </source>
</reference>
<keyword evidence="3" id="KW-1185">Reference proteome</keyword>
<dbReference type="RefSeq" id="WP_227775382.1">
    <property type="nucleotide sequence ID" value="NZ_BAABKX010000001.1"/>
</dbReference>
<dbReference type="PANTHER" id="PTHR42695">
    <property type="entry name" value="GLUTAMINE AMIDOTRANSFERASE YLR126C-RELATED"/>
    <property type="match status" value="1"/>
</dbReference>
<dbReference type="InterPro" id="IPR017926">
    <property type="entry name" value="GATASE"/>
</dbReference>
<dbReference type="Pfam" id="PF00117">
    <property type="entry name" value="GATase"/>
    <property type="match status" value="1"/>
</dbReference>
<comment type="caution">
    <text evidence="2">The sequence shown here is derived from an EMBL/GenBank/DDBJ whole genome shotgun (WGS) entry which is preliminary data.</text>
</comment>
<dbReference type="InterPro" id="IPR044992">
    <property type="entry name" value="ChyE-like"/>
</dbReference>
<evidence type="ECO:0000313" key="2">
    <source>
        <dbReference type="EMBL" id="GAA5042450.1"/>
    </source>
</evidence>
<gene>
    <name evidence="2" type="ORF">GCM10025751_05830</name>
</gene>
<feature type="domain" description="Glutamine amidotransferase" evidence="1">
    <location>
        <begin position="43"/>
        <end position="174"/>
    </location>
</feature>
<dbReference type="AlphaFoldDB" id="A0AAV3UC44"/>
<protein>
    <submittedName>
        <fullName evidence="2">Type 1 glutamine amidotransferase</fullName>
    </submittedName>
</protein>
<dbReference type="PROSITE" id="PS51273">
    <property type="entry name" value="GATASE_TYPE_1"/>
    <property type="match status" value="1"/>
</dbReference>
<dbReference type="EMBL" id="BAABKX010000001">
    <property type="protein sequence ID" value="GAA5042450.1"/>
    <property type="molecule type" value="Genomic_DNA"/>
</dbReference>
<dbReference type="CDD" id="cd01741">
    <property type="entry name" value="GATase1_1"/>
    <property type="match status" value="1"/>
</dbReference>
<dbReference type="SUPFAM" id="SSF52317">
    <property type="entry name" value="Class I glutamine amidotransferase-like"/>
    <property type="match status" value="1"/>
</dbReference>
<evidence type="ECO:0000313" key="3">
    <source>
        <dbReference type="Proteomes" id="UP001501729"/>
    </source>
</evidence>
<dbReference type="PANTHER" id="PTHR42695:SF5">
    <property type="entry name" value="GLUTAMINE AMIDOTRANSFERASE YLR126C-RELATED"/>
    <property type="match status" value="1"/>
</dbReference>
<organism evidence="2 3">
    <name type="scientific">Haladaptatus pallidirubidus</name>
    <dbReference type="NCBI Taxonomy" id="1008152"/>
    <lineage>
        <taxon>Archaea</taxon>
        <taxon>Methanobacteriati</taxon>
        <taxon>Methanobacteriota</taxon>
        <taxon>Stenosarchaea group</taxon>
        <taxon>Halobacteria</taxon>
        <taxon>Halobacteriales</taxon>
        <taxon>Haladaptataceae</taxon>
        <taxon>Haladaptatus</taxon>
    </lineage>
</organism>
<evidence type="ECO:0000259" key="1">
    <source>
        <dbReference type="Pfam" id="PF00117"/>
    </source>
</evidence>
<dbReference type="Gene3D" id="3.40.50.880">
    <property type="match status" value="1"/>
</dbReference>
<dbReference type="Proteomes" id="UP001501729">
    <property type="component" value="Unassembled WGS sequence"/>
</dbReference>
<name>A0AAV3UC44_9EURY</name>
<keyword evidence="2" id="KW-0315">Glutamine amidotransferase</keyword>